<dbReference type="GO" id="GO:0019900">
    <property type="term" value="F:kinase binding"/>
    <property type="evidence" value="ECO:0007669"/>
    <property type="project" value="TreeGrafter"/>
</dbReference>
<comment type="caution">
    <text evidence="8">The sequence shown here is derived from an EMBL/GenBank/DDBJ whole genome shotgun (WGS) entry which is preliminary data.</text>
</comment>
<keyword evidence="9" id="KW-1185">Reference proteome</keyword>
<dbReference type="InterPro" id="IPR051105">
    <property type="entry name" value="WWC/KIBRA_Hippo_Reg"/>
</dbReference>
<dbReference type="SUPFAM" id="SSF51045">
    <property type="entry name" value="WW domain"/>
    <property type="match status" value="1"/>
</dbReference>
<keyword evidence="2" id="KW-0963">Cytoplasm</keyword>
<dbReference type="Proteomes" id="UP000287033">
    <property type="component" value="Unassembled WGS sequence"/>
</dbReference>
<keyword evidence="5" id="KW-0175">Coiled coil</keyword>
<dbReference type="GO" id="GO:0016477">
    <property type="term" value="P:cell migration"/>
    <property type="evidence" value="ECO:0007669"/>
    <property type="project" value="TreeGrafter"/>
</dbReference>
<sequence>MPRRRSSGELPLPNGWEEARDFDGRVFYIDHNTRQTSWIDPRDSCPLKVLLVIESKHRSMNLATHVSHGLLGEVFEVRLELYAAQVSNFRRGEQETGRGKE</sequence>
<name>A0A401T6T0_CHIPU</name>
<dbReference type="STRING" id="137246.A0A401T6T0"/>
<accession>A0A401T6T0</accession>
<evidence type="ECO:0000256" key="4">
    <source>
        <dbReference type="ARBA" id="ARBA00023015"/>
    </source>
</evidence>
<comment type="subcellular location">
    <subcellularLocation>
        <location evidence="1">Cytoplasm</location>
    </subcellularLocation>
</comment>
<dbReference type="PROSITE" id="PS01159">
    <property type="entry name" value="WW_DOMAIN_1"/>
    <property type="match status" value="1"/>
</dbReference>
<dbReference type="PROSITE" id="PS50020">
    <property type="entry name" value="WW_DOMAIN_2"/>
    <property type="match status" value="1"/>
</dbReference>
<dbReference type="InterPro" id="IPR001202">
    <property type="entry name" value="WW_dom"/>
</dbReference>
<dbReference type="OrthoDB" id="2020426at2759"/>
<keyword evidence="4" id="KW-0805">Transcription regulation</keyword>
<dbReference type="GO" id="GO:0046621">
    <property type="term" value="P:negative regulation of organ growth"/>
    <property type="evidence" value="ECO:0007669"/>
    <property type="project" value="TreeGrafter"/>
</dbReference>
<dbReference type="Gene3D" id="2.20.70.10">
    <property type="match status" value="1"/>
</dbReference>
<dbReference type="GO" id="GO:0005737">
    <property type="term" value="C:cytoplasm"/>
    <property type="evidence" value="ECO:0007669"/>
    <property type="project" value="UniProtKB-SubCell"/>
</dbReference>
<dbReference type="InterPro" id="IPR036020">
    <property type="entry name" value="WW_dom_sf"/>
</dbReference>
<evidence type="ECO:0000313" key="8">
    <source>
        <dbReference type="EMBL" id="GCC38358.1"/>
    </source>
</evidence>
<evidence type="ECO:0000256" key="6">
    <source>
        <dbReference type="ARBA" id="ARBA00023163"/>
    </source>
</evidence>
<dbReference type="Pfam" id="PF00397">
    <property type="entry name" value="WW"/>
    <property type="match status" value="1"/>
</dbReference>
<feature type="domain" description="WW" evidence="7">
    <location>
        <begin position="10"/>
        <end position="43"/>
    </location>
</feature>
<organism evidence="8 9">
    <name type="scientific">Chiloscyllium punctatum</name>
    <name type="common">Brownbanded bambooshark</name>
    <name type="synonym">Hemiscyllium punctatum</name>
    <dbReference type="NCBI Taxonomy" id="137246"/>
    <lineage>
        <taxon>Eukaryota</taxon>
        <taxon>Metazoa</taxon>
        <taxon>Chordata</taxon>
        <taxon>Craniata</taxon>
        <taxon>Vertebrata</taxon>
        <taxon>Chondrichthyes</taxon>
        <taxon>Elasmobranchii</taxon>
        <taxon>Galeomorphii</taxon>
        <taxon>Galeoidea</taxon>
        <taxon>Orectolobiformes</taxon>
        <taxon>Hemiscylliidae</taxon>
        <taxon>Chiloscyllium</taxon>
    </lineage>
</organism>
<gene>
    <name evidence="8" type="ORF">chiPu_0016872</name>
</gene>
<dbReference type="GO" id="GO:0035330">
    <property type="term" value="P:regulation of hippo signaling"/>
    <property type="evidence" value="ECO:0007669"/>
    <property type="project" value="TreeGrafter"/>
</dbReference>
<dbReference type="PANTHER" id="PTHR14791">
    <property type="entry name" value="BOMB/KIRA PROTEINS"/>
    <property type="match status" value="1"/>
</dbReference>
<dbReference type="GO" id="GO:0006355">
    <property type="term" value="P:regulation of DNA-templated transcription"/>
    <property type="evidence" value="ECO:0007669"/>
    <property type="project" value="TreeGrafter"/>
</dbReference>
<evidence type="ECO:0000256" key="2">
    <source>
        <dbReference type="ARBA" id="ARBA00022490"/>
    </source>
</evidence>
<dbReference type="CDD" id="cd00201">
    <property type="entry name" value="WW"/>
    <property type="match status" value="1"/>
</dbReference>
<evidence type="ECO:0000256" key="3">
    <source>
        <dbReference type="ARBA" id="ARBA00022553"/>
    </source>
</evidence>
<evidence type="ECO:0000313" key="9">
    <source>
        <dbReference type="Proteomes" id="UP000287033"/>
    </source>
</evidence>
<evidence type="ECO:0000256" key="1">
    <source>
        <dbReference type="ARBA" id="ARBA00004496"/>
    </source>
</evidence>
<dbReference type="AlphaFoldDB" id="A0A401T6T0"/>
<dbReference type="PANTHER" id="PTHR14791:SF29">
    <property type="entry name" value="PROTEIN KIBRA"/>
    <property type="match status" value="1"/>
</dbReference>
<proteinExistence type="predicted"/>
<evidence type="ECO:0000256" key="5">
    <source>
        <dbReference type="ARBA" id="ARBA00023054"/>
    </source>
</evidence>
<dbReference type="GO" id="GO:0060090">
    <property type="term" value="F:molecular adaptor activity"/>
    <property type="evidence" value="ECO:0007669"/>
    <property type="project" value="TreeGrafter"/>
</dbReference>
<dbReference type="FunFam" id="2.20.70.10:FF:000041">
    <property type="entry name" value="WW and C2 domain containing 1"/>
    <property type="match status" value="1"/>
</dbReference>
<keyword evidence="6" id="KW-0804">Transcription</keyword>
<evidence type="ECO:0000259" key="7">
    <source>
        <dbReference type="PROSITE" id="PS50020"/>
    </source>
</evidence>
<reference evidence="8 9" key="1">
    <citation type="journal article" date="2018" name="Nat. Ecol. Evol.">
        <title>Shark genomes provide insights into elasmobranch evolution and the origin of vertebrates.</title>
        <authorList>
            <person name="Hara Y"/>
            <person name="Yamaguchi K"/>
            <person name="Onimaru K"/>
            <person name="Kadota M"/>
            <person name="Koyanagi M"/>
            <person name="Keeley SD"/>
            <person name="Tatsumi K"/>
            <person name="Tanaka K"/>
            <person name="Motone F"/>
            <person name="Kageyama Y"/>
            <person name="Nozu R"/>
            <person name="Adachi N"/>
            <person name="Nishimura O"/>
            <person name="Nakagawa R"/>
            <person name="Tanegashima C"/>
            <person name="Kiyatake I"/>
            <person name="Matsumoto R"/>
            <person name="Murakumo K"/>
            <person name="Nishida K"/>
            <person name="Terakita A"/>
            <person name="Kuratani S"/>
            <person name="Sato K"/>
            <person name="Hyodo S Kuraku.S."/>
        </authorList>
    </citation>
    <scope>NUCLEOTIDE SEQUENCE [LARGE SCALE GENOMIC DNA]</scope>
</reference>
<dbReference type="EMBL" id="BEZZ01001165">
    <property type="protein sequence ID" value="GCC38358.1"/>
    <property type="molecule type" value="Genomic_DNA"/>
</dbReference>
<keyword evidence="3" id="KW-0597">Phosphoprotein</keyword>
<protein>
    <recommendedName>
        <fullName evidence="7">WW domain-containing protein</fullName>
    </recommendedName>
</protein>
<dbReference type="SMART" id="SM00456">
    <property type="entry name" value="WW"/>
    <property type="match status" value="1"/>
</dbReference>